<reference evidence="11 12" key="1">
    <citation type="journal article" date="2023" name="G3 (Bethesda)">
        <title>A chromosome-length genome assembly and annotation of blackberry (Rubus argutus, cv. 'Hillquist').</title>
        <authorList>
            <person name="Bruna T."/>
            <person name="Aryal R."/>
            <person name="Dudchenko O."/>
            <person name="Sargent D.J."/>
            <person name="Mead D."/>
            <person name="Buti M."/>
            <person name="Cavallini A."/>
            <person name="Hytonen T."/>
            <person name="Andres J."/>
            <person name="Pham M."/>
            <person name="Weisz D."/>
            <person name="Mascagni F."/>
            <person name="Usai G."/>
            <person name="Natali L."/>
            <person name="Bassil N."/>
            <person name="Fernandez G.E."/>
            <person name="Lomsadze A."/>
            <person name="Armour M."/>
            <person name="Olukolu B."/>
            <person name="Poorten T."/>
            <person name="Britton C."/>
            <person name="Davik J."/>
            <person name="Ashrafi H."/>
            <person name="Aiden E.L."/>
            <person name="Borodovsky M."/>
            <person name="Worthington M."/>
        </authorList>
    </citation>
    <scope>NUCLEOTIDE SEQUENCE [LARGE SCALE GENOMIC DNA]</scope>
    <source>
        <strain evidence="11">PI 553951</strain>
    </source>
</reference>
<dbReference type="PANTHER" id="PTHR31517:SF48">
    <property type="entry name" value="PEROXIDASE 16-RELATED"/>
    <property type="match status" value="1"/>
</dbReference>
<evidence type="ECO:0000256" key="4">
    <source>
        <dbReference type="ARBA" id="ARBA00022559"/>
    </source>
</evidence>
<name>A0AAW1VQD5_RUBAR</name>
<keyword evidence="4" id="KW-0575">Peroxidase</keyword>
<keyword evidence="5" id="KW-0349">Heme</keyword>
<dbReference type="PROSITE" id="PS50873">
    <property type="entry name" value="PEROXIDASE_4"/>
    <property type="match status" value="1"/>
</dbReference>
<dbReference type="Gene3D" id="1.10.420.10">
    <property type="entry name" value="Peroxidase, domain 2"/>
    <property type="match status" value="1"/>
</dbReference>
<keyword evidence="8" id="KW-0408">Iron</keyword>
<feature type="binding site" evidence="9">
    <location>
        <position position="19"/>
    </location>
    <ligand>
        <name>Ca(2+)</name>
        <dbReference type="ChEBI" id="CHEBI:29108"/>
        <label>2</label>
    </ligand>
</feature>
<comment type="cofactor">
    <cofactor evidence="9">
        <name>Ca(2+)</name>
        <dbReference type="ChEBI" id="CHEBI:29108"/>
    </cofactor>
    <text evidence="9">Binds 2 calcium ions per subunit.</text>
</comment>
<evidence type="ECO:0000313" key="11">
    <source>
        <dbReference type="EMBL" id="KAK9905340.1"/>
    </source>
</evidence>
<dbReference type="InterPro" id="IPR010255">
    <property type="entry name" value="Haem_peroxidase_sf"/>
</dbReference>
<organism evidence="11 12">
    <name type="scientific">Rubus argutus</name>
    <name type="common">Southern blackberry</name>
    <dbReference type="NCBI Taxonomy" id="59490"/>
    <lineage>
        <taxon>Eukaryota</taxon>
        <taxon>Viridiplantae</taxon>
        <taxon>Streptophyta</taxon>
        <taxon>Embryophyta</taxon>
        <taxon>Tracheophyta</taxon>
        <taxon>Spermatophyta</taxon>
        <taxon>Magnoliopsida</taxon>
        <taxon>eudicotyledons</taxon>
        <taxon>Gunneridae</taxon>
        <taxon>Pentapetalae</taxon>
        <taxon>rosids</taxon>
        <taxon>fabids</taxon>
        <taxon>Rosales</taxon>
        <taxon>Rosaceae</taxon>
        <taxon>Rosoideae</taxon>
        <taxon>Rosoideae incertae sedis</taxon>
        <taxon>Rubus</taxon>
    </lineage>
</organism>
<dbReference type="InterPro" id="IPR000823">
    <property type="entry name" value="Peroxidase_pln"/>
</dbReference>
<proteinExistence type="predicted"/>
<keyword evidence="9" id="KW-0106">Calcium</keyword>
<feature type="binding site" evidence="9">
    <location>
        <position position="14"/>
    </location>
    <ligand>
        <name>Ca(2+)</name>
        <dbReference type="ChEBI" id="CHEBI:29108"/>
        <label>2</label>
    </ligand>
</feature>
<evidence type="ECO:0000256" key="3">
    <source>
        <dbReference type="ARBA" id="ARBA00012313"/>
    </source>
</evidence>
<dbReference type="GO" id="GO:0140825">
    <property type="term" value="F:lactoperoxidase activity"/>
    <property type="evidence" value="ECO:0007669"/>
    <property type="project" value="UniProtKB-EC"/>
</dbReference>
<dbReference type="EC" id="1.11.1.7" evidence="3"/>
<dbReference type="SUPFAM" id="SSF48113">
    <property type="entry name" value="Heme-dependent peroxidases"/>
    <property type="match status" value="1"/>
</dbReference>
<keyword evidence="7" id="KW-0560">Oxidoreductase</keyword>
<keyword evidence="6 9" id="KW-0479">Metal-binding</keyword>
<evidence type="ECO:0000313" key="12">
    <source>
        <dbReference type="Proteomes" id="UP001457282"/>
    </source>
</evidence>
<keyword evidence="12" id="KW-1185">Reference proteome</keyword>
<comment type="cofactor">
    <cofactor evidence="2">
        <name>heme b</name>
        <dbReference type="ChEBI" id="CHEBI:60344"/>
    </cofactor>
</comment>
<dbReference type="AlphaFoldDB" id="A0AAW1VQD5"/>
<feature type="binding site" evidence="9">
    <location>
        <position position="11"/>
    </location>
    <ligand>
        <name>Ca(2+)</name>
        <dbReference type="ChEBI" id="CHEBI:29108"/>
        <label>2</label>
    </ligand>
</feature>
<evidence type="ECO:0000256" key="5">
    <source>
        <dbReference type="ARBA" id="ARBA00022617"/>
    </source>
</evidence>
<evidence type="ECO:0000256" key="1">
    <source>
        <dbReference type="ARBA" id="ARBA00000189"/>
    </source>
</evidence>
<evidence type="ECO:0000256" key="2">
    <source>
        <dbReference type="ARBA" id="ARBA00001970"/>
    </source>
</evidence>
<evidence type="ECO:0000256" key="9">
    <source>
        <dbReference type="PIRSR" id="PIRSR600823-3"/>
    </source>
</evidence>
<dbReference type="GO" id="GO:0020037">
    <property type="term" value="F:heme binding"/>
    <property type="evidence" value="ECO:0007669"/>
    <property type="project" value="InterPro"/>
</dbReference>
<evidence type="ECO:0000256" key="6">
    <source>
        <dbReference type="ARBA" id="ARBA00022723"/>
    </source>
</evidence>
<dbReference type="PANTHER" id="PTHR31517">
    <property type="match status" value="1"/>
</dbReference>
<evidence type="ECO:0000256" key="7">
    <source>
        <dbReference type="ARBA" id="ARBA00023002"/>
    </source>
</evidence>
<dbReference type="Proteomes" id="UP001457282">
    <property type="component" value="Unassembled WGS sequence"/>
</dbReference>
<dbReference type="GO" id="GO:0006979">
    <property type="term" value="P:response to oxidative stress"/>
    <property type="evidence" value="ECO:0007669"/>
    <property type="project" value="InterPro"/>
</dbReference>
<comment type="catalytic activity">
    <reaction evidence="1">
        <text>2 a phenolic donor + H2O2 = 2 a phenolic radical donor + 2 H2O</text>
        <dbReference type="Rhea" id="RHEA:56136"/>
        <dbReference type="ChEBI" id="CHEBI:15377"/>
        <dbReference type="ChEBI" id="CHEBI:16240"/>
        <dbReference type="ChEBI" id="CHEBI:139520"/>
        <dbReference type="ChEBI" id="CHEBI:139521"/>
        <dbReference type="EC" id="1.11.1.7"/>
    </reaction>
</comment>
<dbReference type="GO" id="GO:0046872">
    <property type="term" value="F:metal ion binding"/>
    <property type="evidence" value="ECO:0007669"/>
    <property type="project" value="UniProtKB-KW"/>
</dbReference>
<dbReference type="EMBL" id="JBEDUW010000148">
    <property type="protein sequence ID" value="KAK9905340.1"/>
    <property type="molecule type" value="Genomic_DNA"/>
</dbReference>
<gene>
    <name evidence="11" type="ORF">M0R45_000275</name>
</gene>
<protein>
    <recommendedName>
        <fullName evidence="3">peroxidase</fullName>
        <ecNumber evidence="3">1.11.1.7</ecNumber>
    </recommendedName>
</protein>
<accession>A0AAW1VQD5</accession>
<dbReference type="InterPro" id="IPR002016">
    <property type="entry name" value="Haem_peroxidase"/>
</dbReference>
<comment type="caution">
    <text evidence="11">The sequence shown here is derived from an EMBL/GenBank/DDBJ whole genome shotgun (WGS) entry which is preliminary data.</text>
</comment>
<feature type="domain" description="Plant heme peroxidase family profile" evidence="10">
    <location>
        <begin position="1"/>
        <end position="93"/>
    </location>
</feature>
<dbReference type="Gene3D" id="1.10.520.10">
    <property type="match status" value="1"/>
</dbReference>
<evidence type="ECO:0000259" key="10">
    <source>
        <dbReference type="PROSITE" id="PS50873"/>
    </source>
</evidence>
<sequence>MRSRKKKFPLDASTNNTFDPQSLFNLSKGIAVLASNERLMDVAATREVVESYLSSPESFKKDFVQAILKIGLIQVKTGHGEGGEIRTLYSHIDNSRA</sequence>
<evidence type="ECO:0000256" key="8">
    <source>
        <dbReference type="ARBA" id="ARBA00023004"/>
    </source>
</evidence>